<dbReference type="AlphaFoldDB" id="A0A438JR07"/>
<dbReference type="Proteomes" id="UP000288805">
    <property type="component" value="Unassembled WGS sequence"/>
</dbReference>
<dbReference type="EMBL" id="QGNW01000031">
    <property type="protein sequence ID" value="RVX11390.1"/>
    <property type="molecule type" value="Genomic_DNA"/>
</dbReference>
<name>A0A438JR07_VITVI</name>
<evidence type="ECO:0008006" key="3">
    <source>
        <dbReference type="Google" id="ProtNLM"/>
    </source>
</evidence>
<organism evidence="1 2">
    <name type="scientific">Vitis vinifera</name>
    <name type="common">Grape</name>
    <dbReference type="NCBI Taxonomy" id="29760"/>
    <lineage>
        <taxon>Eukaryota</taxon>
        <taxon>Viridiplantae</taxon>
        <taxon>Streptophyta</taxon>
        <taxon>Embryophyta</taxon>
        <taxon>Tracheophyta</taxon>
        <taxon>Spermatophyta</taxon>
        <taxon>Magnoliopsida</taxon>
        <taxon>eudicotyledons</taxon>
        <taxon>Gunneridae</taxon>
        <taxon>Pentapetalae</taxon>
        <taxon>rosids</taxon>
        <taxon>Vitales</taxon>
        <taxon>Vitaceae</taxon>
        <taxon>Viteae</taxon>
        <taxon>Vitis</taxon>
    </lineage>
</organism>
<dbReference type="InterPro" id="IPR012337">
    <property type="entry name" value="RNaseH-like_sf"/>
</dbReference>
<dbReference type="Gene3D" id="3.30.420.10">
    <property type="entry name" value="Ribonuclease H-like superfamily/Ribonuclease H"/>
    <property type="match status" value="1"/>
</dbReference>
<proteinExistence type="predicted"/>
<accession>A0A438JR07</accession>
<dbReference type="SUPFAM" id="SSF53098">
    <property type="entry name" value="Ribonuclease H-like"/>
    <property type="match status" value="1"/>
</dbReference>
<sequence>MQVISVHGDALVYLLRALGGDLKVGFSRIANTWTTIKGNQLDMNQLRHQLGNTNQPYLTCLCRGLRKRSGVFWAVTVHQSIHSQIDRHIAFYVDITLLYLSVSDMTLGCMLAQLDDSGRNEEFIAMTSLSGWRMYFDGAANHSVEYEACILGLETTLELGIRQMEVFGDSNLIEPPADRVMREVHTEFASTHGGHMLAQCQIHGDLIHAPPSELHALTSPWPFSVWVGGSCIIWRLTSTRVSFHQVTHHLSLWVPHELFQIEGSYTLFSSVWYEVVFQLDKDGSLRVALESRFLRQSGSARFDPA</sequence>
<evidence type="ECO:0000313" key="2">
    <source>
        <dbReference type="Proteomes" id="UP000288805"/>
    </source>
</evidence>
<dbReference type="GO" id="GO:0003676">
    <property type="term" value="F:nucleic acid binding"/>
    <property type="evidence" value="ECO:0007669"/>
    <property type="project" value="InterPro"/>
</dbReference>
<reference evidence="1 2" key="1">
    <citation type="journal article" date="2018" name="PLoS Genet.">
        <title>Population sequencing reveals clonal diversity and ancestral inbreeding in the grapevine cultivar Chardonnay.</title>
        <authorList>
            <person name="Roach M.J."/>
            <person name="Johnson D.L."/>
            <person name="Bohlmann J."/>
            <person name="van Vuuren H.J."/>
            <person name="Jones S.J."/>
            <person name="Pretorius I.S."/>
            <person name="Schmidt S.A."/>
            <person name="Borneman A.R."/>
        </authorList>
    </citation>
    <scope>NUCLEOTIDE SEQUENCE [LARGE SCALE GENOMIC DNA]</scope>
    <source>
        <strain evidence="2">cv. Chardonnay</strain>
        <tissue evidence="1">Leaf</tissue>
    </source>
</reference>
<comment type="caution">
    <text evidence="1">The sequence shown here is derived from an EMBL/GenBank/DDBJ whole genome shotgun (WGS) entry which is preliminary data.</text>
</comment>
<protein>
    <recommendedName>
        <fullName evidence="3">RNase H type-1 domain-containing protein</fullName>
    </recommendedName>
</protein>
<dbReference type="InterPro" id="IPR036397">
    <property type="entry name" value="RNaseH_sf"/>
</dbReference>
<gene>
    <name evidence="1" type="ORF">CK203_019623</name>
</gene>
<evidence type="ECO:0000313" key="1">
    <source>
        <dbReference type="EMBL" id="RVX11390.1"/>
    </source>
</evidence>